<dbReference type="GO" id="GO:0046872">
    <property type="term" value="F:metal ion binding"/>
    <property type="evidence" value="ECO:0007669"/>
    <property type="project" value="UniProtKB-KW"/>
</dbReference>
<keyword evidence="5 8" id="KW-0378">Hydrolase</keyword>
<proteinExistence type="inferred from homology"/>
<evidence type="ECO:0000256" key="1">
    <source>
        <dbReference type="ARBA" id="ARBA00006249"/>
    </source>
</evidence>
<accession>A0A2T2NVT3</accession>
<comment type="similarity">
    <text evidence="1 8">Belongs to the tannase family.</text>
</comment>
<evidence type="ECO:0000256" key="2">
    <source>
        <dbReference type="ARBA" id="ARBA00022487"/>
    </source>
</evidence>
<feature type="chain" id="PRO_5015368660" description="Carboxylic ester hydrolase" evidence="8">
    <location>
        <begin position="25"/>
        <end position="528"/>
    </location>
</feature>
<feature type="signal peptide" evidence="8">
    <location>
        <begin position="1"/>
        <end position="24"/>
    </location>
</feature>
<protein>
    <recommendedName>
        <fullName evidence="8">Carboxylic ester hydrolase</fullName>
        <ecNumber evidence="8">3.1.1.-</ecNumber>
    </recommendedName>
</protein>
<evidence type="ECO:0000256" key="6">
    <source>
        <dbReference type="ARBA" id="ARBA00022837"/>
    </source>
</evidence>
<dbReference type="EC" id="3.1.1.-" evidence="8"/>
<dbReference type="InterPro" id="IPR029058">
    <property type="entry name" value="AB_hydrolase_fold"/>
</dbReference>
<name>A0A2T2NVT3_CORCC</name>
<evidence type="ECO:0000313" key="9">
    <source>
        <dbReference type="EMBL" id="PSN69542.1"/>
    </source>
</evidence>
<evidence type="ECO:0000313" key="10">
    <source>
        <dbReference type="Proteomes" id="UP000240883"/>
    </source>
</evidence>
<dbReference type="Pfam" id="PF07519">
    <property type="entry name" value="Tannase"/>
    <property type="match status" value="1"/>
</dbReference>
<keyword evidence="4 8" id="KW-0732">Signal</keyword>
<dbReference type="OrthoDB" id="3039123at2759"/>
<dbReference type="PANTHER" id="PTHR33938:SF8">
    <property type="entry name" value="CARBOXYLIC ESTER HYDROLASE"/>
    <property type="match status" value="1"/>
</dbReference>
<dbReference type="SUPFAM" id="SSF53474">
    <property type="entry name" value="alpha/beta-Hydrolases"/>
    <property type="match status" value="1"/>
</dbReference>
<dbReference type="Proteomes" id="UP000240883">
    <property type="component" value="Unassembled WGS sequence"/>
</dbReference>
<reference evidence="9 10" key="1">
    <citation type="journal article" date="2018" name="Front. Microbiol.">
        <title>Genome-Wide Analysis of Corynespora cassiicola Leaf Fall Disease Putative Effectors.</title>
        <authorList>
            <person name="Lopez D."/>
            <person name="Ribeiro S."/>
            <person name="Label P."/>
            <person name="Fumanal B."/>
            <person name="Venisse J.S."/>
            <person name="Kohler A."/>
            <person name="de Oliveira R.R."/>
            <person name="Labutti K."/>
            <person name="Lipzen A."/>
            <person name="Lail K."/>
            <person name="Bauer D."/>
            <person name="Ohm R.A."/>
            <person name="Barry K.W."/>
            <person name="Spatafora J."/>
            <person name="Grigoriev I.V."/>
            <person name="Martin F.M."/>
            <person name="Pujade-Renaud V."/>
        </authorList>
    </citation>
    <scope>NUCLEOTIDE SEQUENCE [LARGE SCALE GENOMIC DNA]</scope>
    <source>
        <strain evidence="9 10">Philippines</strain>
    </source>
</reference>
<keyword evidence="2" id="KW-0719">Serine esterase</keyword>
<dbReference type="AlphaFoldDB" id="A0A2T2NVT3"/>
<dbReference type="GO" id="GO:0030600">
    <property type="term" value="F:feruloyl esterase activity"/>
    <property type="evidence" value="ECO:0007669"/>
    <property type="project" value="UniProtKB-ARBA"/>
</dbReference>
<gene>
    <name evidence="9" type="ORF">BS50DRAFT_661346</name>
</gene>
<keyword evidence="3" id="KW-0479">Metal-binding</keyword>
<sequence length="528" mass="57572">MNQLTALIAFLFNIYVFCPYGANAQTVEKPECSNFSKPLLTGSKILSITSQEMRNVSETAMVGIDHFTITGLNFCDVNVTYMHPEIGDKILVRIWLPLDNWNGRFRAMGGSGWIAGIPSGMSLAAATAQGYATATSDGGNLGIFPLGTLSEDNVYSKPGEINYGKLANFASRSPHELAIIGKTITENYYGTAPHHSYWDGCSNGGRQGYVLAQKYPTDFDGILATAPGLYWPNFMLGLGWARLLQESSGHFPSPCEFKSFQDASIKACDELDGVSDGIISDISSCEFDPYTLVGTTVDCDGRDITISNETAAIVTKTREGPRSMDGRQLFDGYDYGIPYDGITGAEAPELFTKAWIRHFLKKDPGFNCSTLNVQEFSEFFGPSYLEYGGIIGAENPDLSAFRDHGGKLLTWHGMADELLMINNTIRYRKQVESTMGGNALVNDFYKLFFPPGVGHCGGGYGPVPKGEFDALVSWVEEGNPPDTLSGTYQDINAVNATRNICSWPLVAKYDGKGNHSSADSYTCKEAYN</sequence>
<dbReference type="InterPro" id="IPR011118">
    <property type="entry name" value="Tannase/feruloyl_esterase"/>
</dbReference>
<evidence type="ECO:0000256" key="7">
    <source>
        <dbReference type="ARBA" id="ARBA00023157"/>
    </source>
</evidence>
<keyword evidence="10" id="KW-1185">Reference proteome</keyword>
<evidence type="ECO:0000256" key="8">
    <source>
        <dbReference type="RuleBase" id="RU361238"/>
    </source>
</evidence>
<evidence type="ECO:0000256" key="4">
    <source>
        <dbReference type="ARBA" id="ARBA00022729"/>
    </source>
</evidence>
<dbReference type="STRING" id="1448308.A0A2T2NVT3"/>
<evidence type="ECO:0000256" key="5">
    <source>
        <dbReference type="ARBA" id="ARBA00022801"/>
    </source>
</evidence>
<keyword evidence="6" id="KW-0106">Calcium</keyword>
<evidence type="ECO:0000256" key="3">
    <source>
        <dbReference type="ARBA" id="ARBA00022723"/>
    </source>
</evidence>
<dbReference type="PANTHER" id="PTHR33938">
    <property type="entry name" value="FERULOYL ESTERASE B-RELATED"/>
    <property type="match status" value="1"/>
</dbReference>
<organism evidence="9 10">
    <name type="scientific">Corynespora cassiicola Philippines</name>
    <dbReference type="NCBI Taxonomy" id="1448308"/>
    <lineage>
        <taxon>Eukaryota</taxon>
        <taxon>Fungi</taxon>
        <taxon>Dikarya</taxon>
        <taxon>Ascomycota</taxon>
        <taxon>Pezizomycotina</taxon>
        <taxon>Dothideomycetes</taxon>
        <taxon>Pleosporomycetidae</taxon>
        <taxon>Pleosporales</taxon>
        <taxon>Corynesporascaceae</taxon>
        <taxon>Corynespora</taxon>
    </lineage>
</organism>
<dbReference type="EMBL" id="KZ678132">
    <property type="protein sequence ID" value="PSN69542.1"/>
    <property type="molecule type" value="Genomic_DNA"/>
</dbReference>
<keyword evidence="7" id="KW-1015">Disulfide bond</keyword>